<organism evidence="2 3">
    <name type="scientific">Ceratina calcarata</name>
    <dbReference type="NCBI Taxonomy" id="156304"/>
    <lineage>
        <taxon>Eukaryota</taxon>
        <taxon>Metazoa</taxon>
        <taxon>Ecdysozoa</taxon>
        <taxon>Arthropoda</taxon>
        <taxon>Hexapoda</taxon>
        <taxon>Insecta</taxon>
        <taxon>Pterygota</taxon>
        <taxon>Neoptera</taxon>
        <taxon>Endopterygota</taxon>
        <taxon>Hymenoptera</taxon>
        <taxon>Apocrita</taxon>
        <taxon>Aculeata</taxon>
        <taxon>Apoidea</taxon>
        <taxon>Anthophila</taxon>
        <taxon>Apidae</taxon>
        <taxon>Ceratina</taxon>
        <taxon>Zadontomerus</taxon>
    </lineage>
</organism>
<feature type="compositionally biased region" description="Basic residues" evidence="1">
    <location>
        <begin position="259"/>
        <end position="268"/>
    </location>
</feature>
<name>A0AAJ7W8D0_9HYME</name>
<keyword evidence="2" id="KW-1185">Reference proteome</keyword>
<dbReference type="RefSeq" id="XP_026666956.1">
    <property type="nucleotide sequence ID" value="XM_026811155.1"/>
</dbReference>
<evidence type="ECO:0000256" key="1">
    <source>
        <dbReference type="SAM" id="MobiDB-lite"/>
    </source>
</evidence>
<protein>
    <submittedName>
        <fullName evidence="3">LOW QUALITY PROTEIN: uncharacterized protein LOC113463926</fullName>
    </submittedName>
</protein>
<reference evidence="3" key="1">
    <citation type="submission" date="2025-08" db="UniProtKB">
        <authorList>
            <consortium name="RefSeq"/>
        </authorList>
    </citation>
    <scope>IDENTIFICATION</scope>
    <source>
        <tissue evidence="3">Whole body</tissue>
    </source>
</reference>
<proteinExistence type="predicted"/>
<accession>A0AAJ7W8D0</accession>
<feature type="region of interest" description="Disordered" evidence="1">
    <location>
        <begin position="226"/>
        <end position="268"/>
    </location>
</feature>
<evidence type="ECO:0000313" key="3">
    <source>
        <dbReference type="RefSeq" id="XP_026666956.1"/>
    </source>
</evidence>
<feature type="compositionally biased region" description="Basic and acidic residues" evidence="1">
    <location>
        <begin position="1"/>
        <end position="11"/>
    </location>
</feature>
<dbReference type="PANTHER" id="PTHR33198:SF20">
    <property type="entry name" value="RETROTRANSPOSON GAG DOMAIN-CONTAINING PROTEIN"/>
    <property type="match status" value="1"/>
</dbReference>
<evidence type="ECO:0000313" key="2">
    <source>
        <dbReference type="Proteomes" id="UP000694925"/>
    </source>
</evidence>
<dbReference type="Proteomes" id="UP000694925">
    <property type="component" value="Unplaced"/>
</dbReference>
<dbReference type="KEGG" id="ccal:113463926"/>
<dbReference type="PANTHER" id="PTHR33198">
    <property type="entry name" value="ANK_REP_REGION DOMAIN-CONTAINING PROTEIN-RELATED"/>
    <property type="match status" value="1"/>
</dbReference>
<dbReference type="AlphaFoldDB" id="A0AAJ7W8D0"/>
<gene>
    <name evidence="3" type="primary">LOC113463926</name>
</gene>
<feature type="region of interest" description="Disordered" evidence="1">
    <location>
        <begin position="1"/>
        <end position="33"/>
    </location>
</feature>
<dbReference type="GeneID" id="113463926"/>
<sequence length="268" mass="30817">MASGDNTKEEVQEVQENQENQETCTMEGMMRPPSTLSFEGNLKENWMKWRRNFEYYLKATDLESKSDERKVAVLLHVAGEEAMEKFDTFGFNDAQKKKLGEVYKAFEDFCKPKVNESVERHVFISRMQNPGENFASFLTDLKKLSASCEFGEIKDSLIKDRIISGITDQRLKSRLLREENLTLKKCTDICKAAELAEIQVKTMKNEEKVDEIGAGKRNFKNISNKTDFKGKAIQNKNRGGYEQGSQPLRDSWIGARTSRGQRRQRASK</sequence>